<accession>A0A1C7N6Z4</accession>
<organism evidence="1 2">
    <name type="scientific">Choanephora cucurbitarum</name>
    <dbReference type="NCBI Taxonomy" id="101091"/>
    <lineage>
        <taxon>Eukaryota</taxon>
        <taxon>Fungi</taxon>
        <taxon>Fungi incertae sedis</taxon>
        <taxon>Mucoromycota</taxon>
        <taxon>Mucoromycotina</taxon>
        <taxon>Mucoromycetes</taxon>
        <taxon>Mucorales</taxon>
        <taxon>Mucorineae</taxon>
        <taxon>Choanephoraceae</taxon>
        <taxon>Choanephoroideae</taxon>
        <taxon>Choanephora</taxon>
    </lineage>
</organism>
<keyword evidence="2" id="KW-1185">Reference proteome</keyword>
<dbReference type="EMBL" id="LUGH01000520">
    <property type="protein sequence ID" value="OBZ84359.1"/>
    <property type="molecule type" value="Genomic_DNA"/>
</dbReference>
<protein>
    <submittedName>
        <fullName evidence="1">Uncharacterized protein</fullName>
    </submittedName>
</protein>
<reference evidence="1 2" key="1">
    <citation type="submission" date="2016-03" db="EMBL/GenBank/DDBJ databases">
        <title>Choanephora cucurbitarum.</title>
        <authorList>
            <person name="Min B."/>
            <person name="Park H."/>
            <person name="Park J.-H."/>
            <person name="Shin H.-D."/>
            <person name="Choi I.-G."/>
        </authorList>
    </citation>
    <scope>NUCLEOTIDE SEQUENCE [LARGE SCALE GENOMIC DNA]</scope>
    <source>
        <strain evidence="1 2">KUS-F28377</strain>
    </source>
</reference>
<dbReference type="AlphaFoldDB" id="A0A1C7N6Z4"/>
<gene>
    <name evidence="1" type="ORF">A0J61_07589</name>
</gene>
<evidence type="ECO:0000313" key="2">
    <source>
        <dbReference type="Proteomes" id="UP000093000"/>
    </source>
</evidence>
<comment type="caution">
    <text evidence="1">The sequence shown here is derived from an EMBL/GenBank/DDBJ whole genome shotgun (WGS) entry which is preliminary data.</text>
</comment>
<dbReference type="InParanoid" id="A0A1C7N6Z4"/>
<sequence>MLSWSATKLILFGWRLYSGTIVVCQYTTTTILCSSRLRDNIICEENNKKLNYSTLEAKFLADQISRGLCAGINKCASFGL</sequence>
<evidence type="ECO:0000313" key="1">
    <source>
        <dbReference type="EMBL" id="OBZ84359.1"/>
    </source>
</evidence>
<name>A0A1C7N6Z4_9FUNG</name>
<dbReference type="Proteomes" id="UP000093000">
    <property type="component" value="Unassembled WGS sequence"/>
</dbReference>
<proteinExistence type="predicted"/>